<sequence length="273" mass="30818">MKKNQYLKELSITNTQKRNGSNNKKSDVEKIQSWLCLQEMAHPGIGTMTAIDGDFGNATETAVNHFQKFIGATQNGILDQQVFSELCKKVKVAFENVLPNSTIRKTIIDVAQNHVKQNPSELVIRNQSNSGPWVRTYMNGNEGINWFWCMGFVQTILDQAFSLHQKNIFDIMPLTFSCDTVGMKAIEKNALIRNKEIQKNPELVKPGDVVLIRKSQYDWIHTAIVIEVGTDTFTTIEGNTDINGSSNGTGVFKRVRNFRKNTLDVFSLSQWIG</sequence>
<comment type="caution">
    <text evidence="3">The sequence shown here is derived from an EMBL/GenBank/DDBJ whole genome shotgun (WGS) entry which is preliminary data.</text>
</comment>
<dbReference type="Gene3D" id="1.10.101.10">
    <property type="entry name" value="PGBD-like superfamily/PGBD"/>
    <property type="match status" value="1"/>
</dbReference>
<dbReference type="Pfam" id="PF05257">
    <property type="entry name" value="CHAP"/>
    <property type="match status" value="1"/>
</dbReference>
<feature type="domain" description="Peptidoglycan binding-like" evidence="1">
    <location>
        <begin position="49"/>
        <end position="84"/>
    </location>
</feature>
<dbReference type="InterPro" id="IPR036366">
    <property type="entry name" value="PGBDSf"/>
</dbReference>
<keyword evidence="4" id="KW-1185">Reference proteome</keyword>
<evidence type="ECO:0000313" key="4">
    <source>
        <dbReference type="Proteomes" id="UP001430374"/>
    </source>
</evidence>
<evidence type="ECO:0000259" key="1">
    <source>
        <dbReference type="Pfam" id="PF01471"/>
    </source>
</evidence>
<evidence type="ECO:0000313" key="3">
    <source>
        <dbReference type="EMBL" id="MCF2219896.1"/>
    </source>
</evidence>
<evidence type="ECO:0000259" key="2">
    <source>
        <dbReference type="Pfam" id="PF05257"/>
    </source>
</evidence>
<dbReference type="Proteomes" id="UP001430374">
    <property type="component" value="Unassembled WGS sequence"/>
</dbReference>
<name>A0ABS9C5Z6_9FLAO</name>
<dbReference type="RefSeq" id="WP_235131424.1">
    <property type="nucleotide sequence ID" value="NZ_JACSGT010000001.1"/>
</dbReference>
<reference evidence="3" key="1">
    <citation type="submission" date="2021-08" db="EMBL/GenBank/DDBJ databases">
        <title>Complete genome sequence of Chryseobacterium sp strain PS-8.</title>
        <authorList>
            <person name="Das S.K."/>
        </authorList>
    </citation>
    <scope>NUCLEOTIDE SEQUENCE</scope>
    <source>
        <strain evidence="3">PS-8</strain>
    </source>
</reference>
<gene>
    <name evidence="3" type="ORF">H9Q08_11305</name>
</gene>
<dbReference type="Pfam" id="PF01471">
    <property type="entry name" value="PG_binding_1"/>
    <property type="match status" value="1"/>
</dbReference>
<dbReference type="EMBL" id="JACSGT010000001">
    <property type="protein sequence ID" value="MCF2219896.1"/>
    <property type="molecule type" value="Genomic_DNA"/>
</dbReference>
<proteinExistence type="predicted"/>
<dbReference type="InterPro" id="IPR036365">
    <property type="entry name" value="PGBD-like_sf"/>
</dbReference>
<dbReference type="InterPro" id="IPR002477">
    <property type="entry name" value="Peptidoglycan-bd-like"/>
</dbReference>
<organism evidence="3 4">
    <name type="scientific">Chryseobacterium indicum</name>
    <dbReference type="NCBI Taxonomy" id="2766954"/>
    <lineage>
        <taxon>Bacteria</taxon>
        <taxon>Pseudomonadati</taxon>
        <taxon>Bacteroidota</taxon>
        <taxon>Flavobacteriia</taxon>
        <taxon>Flavobacteriales</taxon>
        <taxon>Weeksellaceae</taxon>
        <taxon>Chryseobacterium group</taxon>
        <taxon>Chryseobacterium</taxon>
    </lineage>
</organism>
<feature type="domain" description="Peptidase C51" evidence="2">
    <location>
        <begin position="148"/>
        <end position="239"/>
    </location>
</feature>
<protein>
    <submittedName>
        <fullName evidence="3">CHAP domain-containing protein</fullName>
    </submittedName>
</protein>
<accession>A0ABS9C5Z6</accession>
<dbReference type="InterPro" id="IPR007921">
    <property type="entry name" value="CHAP_dom"/>
</dbReference>
<dbReference type="SUPFAM" id="SSF47090">
    <property type="entry name" value="PGBD-like"/>
    <property type="match status" value="1"/>
</dbReference>